<keyword evidence="3" id="KW-1185">Reference proteome</keyword>
<accession>A0ABQ2GWL8</accession>
<feature type="transmembrane region" description="Helical" evidence="1">
    <location>
        <begin position="66"/>
        <end position="87"/>
    </location>
</feature>
<dbReference type="RefSeq" id="WP_188904883.1">
    <property type="nucleotide sequence ID" value="NZ_BMOM01000028.1"/>
</dbReference>
<proteinExistence type="predicted"/>
<reference evidence="3" key="1">
    <citation type="journal article" date="2019" name="Int. J. Syst. Evol. Microbiol.">
        <title>The Global Catalogue of Microorganisms (GCM) 10K type strain sequencing project: providing services to taxonomists for standard genome sequencing and annotation.</title>
        <authorList>
            <consortium name="The Broad Institute Genomics Platform"/>
            <consortium name="The Broad Institute Genome Sequencing Center for Infectious Disease"/>
            <person name="Wu L."/>
            <person name="Ma J."/>
        </authorList>
    </citation>
    <scope>NUCLEOTIDE SEQUENCE [LARGE SCALE GENOMIC DNA]</scope>
    <source>
        <strain evidence="3">JCM 15443</strain>
    </source>
</reference>
<sequence length="130" mass="14053">MFAPQLAFRLAAVWLALAGLTLLFPVLANQIFALHLTNWGLASEYGGVLLAFGALFWTCSNDPQRYAPLTGILAFGLLLNAVINAYWWAVGHYALQSAVVNVVLNTALAALLWMTRPAMGKVRPGDHLAS</sequence>
<evidence type="ECO:0000313" key="2">
    <source>
        <dbReference type="EMBL" id="GGM17360.1"/>
    </source>
</evidence>
<evidence type="ECO:0000256" key="1">
    <source>
        <dbReference type="SAM" id="Phobius"/>
    </source>
</evidence>
<dbReference type="EMBL" id="BMOM01000028">
    <property type="protein sequence ID" value="GGM17360.1"/>
    <property type="molecule type" value="Genomic_DNA"/>
</dbReference>
<feature type="transmembrane region" description="Helical" evidence="1">
    <location>
        <begin position="38"/>
        <end position="59"/>
    </location>
</feature>
<organism evidence="2 3">
    <name type="scientific">Deinococcus aerophilus</name>
    <dbReference type="NCBI Taxonomy" id="522488"/>
    <lineage>
        <taxon>Bacteria</taxon>
        <taxon>Thermotogati</taxon>
        <taxon>Deinococcota</taxon>
        <taxon>Deinococci</taxon>
        <taxon>Deinococcales</taxon>
        <taxon>Deinococcaceae</taxon>
        <taxon>Deinococcus</taxon>
    </lineage>
</organism>
<keyword evidence="1" id="KW-1133">Transmembrane helix</keyword>
<evidence type="ECO:0000313" key="3">
    <source>
        <dbReference type="Proteomes" id="UP000661918"/>
    </source>
</evidence>
<feature type="transmembrane region" description="Helical" evidence="1">
    <location>
        <begin position="93"/>
        <end position="114"/>
    </location>
</feature>
<name>A0ABQ2GWL8_9DEIO</name>
<dbReference type="Proteomes" id="UP000661918">
    <property type="component" value="Unassembled WGS sequence"/>
</dbReference>
<comment type="caution">
    <text evidence="2">The sequence shown here is derived from an EMBL/GenBank/DDBJ whole genome shotgun (WGS) entry which is preliminary data.</text>
</comment>
<gene>
    <name evidence="2" type="ORF">GCM10010841_27030</name>
</gene>
<protein>
    <submittedName>
        <fullName evidence="2">Uncharacterized protein</fullName>
    </submittedName>
</protein>
<keyword evidence="1" id="KW-0472">Membrane</keyword>
<keyword evidence="1" id="KW-0812">Transmembrane</keyword>